<evidence type="ECO:0000256" key="1">
    <source>
        <dbReference type="SAM" id="Phobius"/>
    </source>
</evidence>
<feature type="transmembrane region" description="Helical" evidence="1">
    <location>
        <begin position="49"/>
        <end position="69"/>
    </location>
</feature>
<keyword evidence="1" id="KW-0812">Transmembrane</keyword>
<dbReference type="RefSeq" id="WP_138157357.1">
    <property type="nucleotide sequence ID" value="NZ_CP039381.1"/>
</dbReference>
<reference evidence="3 4" key="1">
    <citation type="submission" date="2019-04" db="EMBL/GenBank/DDBJ databases">
        <authorList>
            <person name="Embree M."/>
            <person name="Gaffney J.R."/>
        </authorList>
    </citation>
    <scope>NUCLEOTIDE SEQUENCE [LARGE SCALE GENOMIC DNA]</scope>
    <source>
        <strain evidence="3 4">JE7A12</strain>
    </source>
</reference>
<dbReference type="AlphaFoldDB" id="A0A4P8XX84"/>
<feature type="domain" description="SHOCT" evidence="2">
    <location>
        <begin position="101"/>
        <end position="128"/>
    </location>
</feature>
<gene>
    <name evidence="3" type="ORF">E5Z56_08105</name>
</gene>
<keyword evidence="4" id="KW-1185">Reference proteome</keyword>
<evidence type="ECO:0000259" key="2">
    <source>
        <dbReference type="Pfam" id="PF09851"/>
    </source>
</evidence>
<dbReference type="KEGG" id="ruj:E5Z56_08105"/>
<organism evidence="3 4">
    <name type="scientific">Ruminococcus bovis</name>
    <dbReference type="NCBI Taxonomy" id="2564099"/>
    <lineage>
        <taxon>Bacteria</taxon>
        <taxon>Bacillati</taxon>
        <taxon>Bacillota</taxon>
        <taxon>Clostridia</taxon>
        <taxon>Eubacteriales</taxon>
        <taxon>Oscillospiraceae</taxon>
        <taxon>Ruminococcus</taxon>
    </lineage>
</organism>
<accession>A0A4P8XX84</accession>
<dbReference type="Pfam" id="PF09851">
    <property type="entry name" value="SHOCT"/>
    <property type="match status" value="1"/>
</dbReference>
<dbReference type="Proteomes" id="UP000301475">
    <property type="component" value="Chromosome"/>
</dbReference>
<dbReference type="EMBL" id="CP039381">
    <property type="protein sequence ID" value="QCT07322.1"/>
    <property type="molecule type" value="Genomic_DNA"/>
</dbReference>
<dbReference type="InterPro" id="IPR018649">
    <property type="entry name" value="SHOCT"/>
</dbReference>
<name>A0A4P8XX84_9FIRM</name>
<evidence type="ECO:0000313" key="4">
    <source>
        <dbReference type="Proteomes" id="UP000301475"/>
    </source>
</evidence>
<keyword evidence="1" id="KW-0472">Membrane</keyword>
<keyword evidence="1" id="KW-1133">Transmembrane helix</keyword>
<dbReference type="OrthoDB" id="306887at2"/>
<feature type="transmembrane region" description="Helical" evidence="1">
    <location>
        <begin position="16"/>
        <end position="37"/>
    </location>
</feature>
<protein>
    <submittedName>
        <fullName evidence="3">SHOCT domain-containing protein</fullName>
    </submittedName>
</protein>
<proteinExistence type="predicted"/>
<sequence length="131" mass="14981">MHLNVMSYTSFESNDIIVIYIIASIVSLIISALLALIPANIAKKKGYSFGVWWLYGWFLFIVALIHVQFIEDKNAPKMPYPNGYIPYVPVETKSESESVADELSKYKKLFDQGVLTEEEFNAKKEQLLKLI</sequence>
<evidence type="ECO:0000313" key="3">
    <source>
        <dbReference type="EMBL" id="QCT07322.1"/>
    </source>
</evidence>